<dbReference type="PROSITE" id="PS01124">
    <property type="entry name" value="HTH_ARAC_FAMILY_2"/>
    <property type="match status" value="1"/>
</dbReference>
<dbReference type="EMBL" id="VZCX01000055">
    <property type="protein sequence ID" value="MQM96073.1"/>
    <property type="molecule type" value="Genomic_DNA"/>
</dbReference>
<evidence type="ECO:0000313" key="3">
    <source>
        <dbReference type="EMBL" id="MQM96073.1"/>
    </source>
</evidence>
<dbReference type="Proteomes" id="UP001193463">
    <property type="component" value="Unassembled WGS sequence"/>
</dbReference>
<organism evidence="3">
    <name type="scientific">Segatella copri</name>
    <dbReference type="NCBI Taxonomy" id="165179"/>
    <lineage>
        <taxon>Bacteria</taxon>
        <taxon>Pseudomonadati</taxon>
        <taxon>Bacteroidota</taxon>
        <taxon>Bacteroidia</taxon>
        <taxon>Bacteroidales</taxon>
        <taxon>Prevotellaceae</taxon>
        <taxon>Segatella</taxon>
    </lineage>
</organism>
<keyword evidence="2" id="KW-0804">Transcription</keyword>
<protein>
    <submittedName>
        <fullName evidence="3">AraC family transcriptional regulator</fullName>
    </submittedName>
</protein>
<evidence type="ECO:0000256" key="1">
    <source>
        <dbReference type="ARBA" id="ARBA00023015"/>
    </source>
</evidence>
<proteinExistence type="predicted"/>
<dbReference type="GO" id="GO:0003700">
    <property type="term" value="F:DNA-binding transcription factor activity"/>
    <property type="evidence" value="ECO:0007669"/>
    <property type="project" value="InterPro"/>
</dbReference>
<keyword evidence="1" id="KW-0805">Transcription regulation</keyword>
<dbReference type="AlphaFoldDB" id="A0A646FLM2"/>
<accession>A0A646FLM2</accession>
<gene>
    <name evidence="3" type="ORF">F7D96_07230</name>
</gene>
<dbReference type="InterPro" id="IPR018060">
    <property type="entry name" value="HTH_AraC"/>
</dbReference>
<dbReference type="GO" id="GO:0043565">
    <property type="term" value="F:sequence-specific DNA binding"/>
    <property type="evidence" value="ECO:0007669"/>
    <property type="project" value="InterPro"/>
</dbReference>
<dbReference type="Pfam" id="PF12833">
    <property type="entry name" value="HTH_18"/>
    <property type="match status" value="1"/>
</dbReference>
<name>A0A646FLM2_9BACT</name>
<dbReference type="SUPFAM" id="SSF46689">
    <property type="entry name" value="Homeodomain-like"/>
    <property type="match status" value="1"/>
</dbReference>
<evidence type="ECO:0000256" key="2">
    <source>
        <dbReference type="ARBA" id="ARBA00023163"/>
    </source>
</evidence>
<sequence length="31" mass="3526">MVGFANNSHFSTAFKKYFGMSPTEYAAKYTE</sequence>
<reference evidence="3" key="1">
    <citation type="submission" date="2019-09" db="EMBL/GenBank/DDBJ databases">
        <title>Distinct polysaccharide growth profiles of human intestinal Prevotella copri isolates.</title>
        <authorList>
            <person name="Fehlner-Peach H."/>
            <person name="Magnabosco C."/>
            <person name="Raghavan V."/>
            <person name="Scher J.U."/>
            <person name="Tett A."/>
            <person name="Cox L.M."/>
            <person name="Gottsegen C."/>
            <person name="Watters A."/>
            <person name="Wiltshire- Gordon J.D."/>
            <person name="Segata N."/>
            <person name="Bonneau R."/>
            <person name="Littman D.R."/>
        </authorList>
    </citation>
    <scope>NUCLEOTIDE SEQUENCE</scope>
    <source>
        <strain evidence="3">IAQ1183</strain>
    </source>
</reference>
<dbReference type="InterPro" id="IPR009057">
    <property type="entry name" value="Homeodomain-like_sf"/>
</dbReference>
<comment type="caution">
    <text evidence="3">The sequence shown here is derived from an EMBL/GenBank/DDBJ whole genome shotgun (WGS) entry which is preliminary data.</text>
</comment>
<dbReference type="RefSeq" id="WP_153082274.1">
    <property type="nucleotide sequence ID" value="NZ_VZCU01000054.1"/>
</dbReference>
<dbReference type="Gene3D" id="1.10.10.60">
    <property type="entry name" value="Homeodomain-like"/>
    <property type="match status" value="1"/>
</dbReference>